<dbReference type="InterPro" id="IPR036770">
    <property type="entry name" value="Ankyrin_rpt-contain_sf"/>
</dbReference>
<dbReference type="PROSITE" id="PS50088">
    <property type="entry name" value="ANK_REPEAT"/>
    <property type="match status" value="1"/>
</dbReference>
<feature type="region of interest" description="Disordered" evidence="2">
    <location>
        <begin position="62"/>
        <end position="90"/>
    </location>
</feature>
<organism evidence="3 4">
    <name type="scientific">Potamilus streckersoni</name>
    <dbReference type="NCBI Taxonomy" id="2493646"/>
    <lineage>
        <taxon>Eukaryota</taxon>
        <taxon>Metazoa</taxon>
        <taxon>Spiralia</taxon>
        <taxon>Lophotrochozoa</taxon>
        <taxon>Mollusca</taxon>
        <taxon>Bivalvia</taxon>
        <taxon>Autobranchia</taxon>
        <taxon>Heteroconchia</taxon>
        <taxon>Palaeoheterodonta</taxon>
        <taxon>Unionida</taxon>
        <taxon>Unionoidea</taxon>
        <taxon>Unionidae</taxon>
        <taxon>Ambleminae</taxon>
        <taxon>Lampsilini</taxon>
        <taxon>Potamilus</taxon>
    </lineage>
</organism>
<name>A0AAE0RSE4_9BIVA</name>
<protein>
    <submittedName>
        <fullName evidence="3">Uncharacterized protein</fullName>
    </submittedName>
</protein>
<accession>A0AAE0RSE4</accession>
<feature type="region of interest" description="Disordered" evidence="2">
    <location>
        <begin position="438"/>
        <end position="558"/>
    </location>
</feature>
<reference evidence="3" key="1">
    <citation type="journal article" date="2021" name="Genome Biol. Evol.">
        <title>A High-Quality Reference Genome for a Parasitic Bivalve with Doubly Uniparental Inheritance (Bivalvia: Unionida).</title>
        <authorList>
            <person name="Smith C.H."/>
        </authorList>
    </citation>
    <scope>NUCLEOTIDE SEQUENCE</scope>
    <source>
        <strain evidence="3">CHS0354</strain>
    </source>
</reference>
<dbReference type="InterPro" id="IPR002110">
    <property type="entry name" value="Ankyrin_rpt"/>
</dbReference>
<evidence type="ECO:0000313" key="4">
    <source>
        <dbReference type="Proteomes" id="UP001195483"/>
    </source>
</evidence>
<feature type="compositionally biased region" description="Acidic residues" evidence="2">
    <location>
        <begin position="272"/>
        <end position="282"/>
    </location>
</feature>
<proteinExistence type="predicted"/>
<evidence type="ECO:0000256" key="1">
    <source>
        <dbReference type="PROSITE-ProRule" id="PRU00023"/>
    </source>
</evidence>
<feature type="region of interest" description="Disordered" evidence="2">
    <location>
        <begin position="251"/>
        <end position="311"/>
    </location>
</feature>
<feature type="compositionally biased region" description="Polar residues" evidence="2">
    <location>
        <begin position="542"/>
        <end position="557"/>
    </location>
</feature>
<dbReference type="AlphaFoldDB" id="A0AAE0RSE4"/>
<dbReference type="SMART" id="SM00248">
    <property type="entry name" value="ANK"/>
    <property type="match status" value="3"/>
</dbReference>
<evidence type="ECO:0000256" key="2">
    <source>
        <dbReference type="SAM" id="MobiDB-lite"/>
    </source>
</evidence>
<comment type="caution">
    <text evidence="3">The sequence shown here is derived from an EMBL/GenBank/DDBJ whole genome shotgun (WGS) entry which is preliminary data.</text>
</comment>
<feature type="repeat" description="ANK" evidence="1">
    <location>
        <begin position="351"/>
        <end position="383"/>
    </location>
</feature>
<dbReference type="EMBL" id="JAEAOA010002081">
    <property type="protein sequence ID" value="KAK3578772.1"/>
    <property type="molecule type" value="Genomic_DNA"/>
</dbReference>
<keyword evidence="1" id="KW-0040">ANK repeat</keyword>
<sequence length="771" mass="86128">MSASDIFTKEIPTDDEFIEEIIFDENNELKEDLSIEIVESGVNNKDVGNKVVNEANNKQGFGIKNVGSEVDEDSEQGARHNKSVRQDVGDSADINKYLDKDSEELYVSNYDFNGETDDSSTNKNLGDTSIVKEVSKLENSETVETGYPNHEAFNGNVIRNTVEKACANDSQTKDTSRIVFDFTKETSSTVFDVTENLVDLQLVYQNTTDSSKDFEFKDYVQGANYATMNDGTNVDIVDEDSARLDHLGEEAESFVEDSLETGRESRGLGGLADDEDSELDPDEDRRDVDANTHASLQSGSGEEYIAEDDEDRTEMSLSEMRDMYNAVKAGNIDCLEDCLDKRCSDINMTWYSENLLMAAIRAGQQEMAEFLLDNGVDYNYVTSVIEVDEVKGKKRLDVYSLSCRQLALDYGLLDIAEIIDEKNGDLFNFVKPKKRVIHLRRPKPPTPTPSPQEEGGILEEGDEEKLIDKNSNKDSEATELNLKDMDGGQKTDVGSESGLHTANKYNNLEQGRNSSSVANSYTGSISDIPRRYGVDEGYETMSPKSSPSCSPLNSRTGASDYVSVRGTKASISLLGYTRNRLPKLNHQSPAQEIGVTDKKVETVGSYAWESKFWHRKVPKRLPEETDVIENTWDRVRTNSPWVAAKNDGVDQCTTSDNVRNGSVKKLLEKDIQHKSKSNRTGHFVEQSHAKKRWSLPNIVRKPDKGNSRINCTSIVPKISYSTASRTSKFGPYGTPLNCNASSPSLANTEVRNYNSPFLAKEELFTRRNKRR</sequence>
<keyword evidence="4" id="KW-1185">Reference proteome</keyword>
<dbReference type="Gene3D" id="1.25.40.20">
    <property type="entry name" value="Ankyrin repeat-containing domain"/>
    <property type="match status" value="1"/>
</dbReference>
<feature type="compositionally biased region" description="Polar residues" evidence="2">
    <location>
        <begin position="492"/>
        <end position="525"/>
    </location>
</feature>
<gene>
    <name evidence="3" type="ORF">CHS0354_035679</name>
</gene>
<feature type="compositionally biased region" description="Basic and acidic residues" evidence="2">
    <location>
        <begin position="464"/>
        <end position="489"/>
    </location>
</feature>
<dbReference type="SUPFAM" id="SSF48403">
    <property type="entry name" value="Ankyrin repeat"/>
    <property type="match status" value="1"/>
</dbReference>
<reference evidence="3" key="3">
    <citation type="submission" date="2023-05" db="EMBL/GenBank/DDBJ databases">
        <authorList>
            <person name="Smith C.H."/>
        </authorList>
    </citation>
    <scope>NUCLEOTIDE SEQUENCE</scope>
    <source>
        <strain evidence="3">CHS0354</strain>
        <tissue evidence="3">Mantle</tissue>
    </source>
</reference>
<dbReference type="Proteomes" id="UP001195483">
    <property type="component" value="Unassembled WGS sequence"/>
</dbReference>
<reference evidence="3" key="2">
    <citation type="journal article" date="2021" name="Genome Biol. Evol.">
        <title>Developing a high-quality reference genome for a parasitic bivalve with doubly uniparental inheritance (Bivalvia: Unionida).</title>
        <authorList>
            <person name="Smith C.H."/>
        </authorList>
    </citation>
    <scope>NUCLEOTIDE SEQUENCE</scope>
    <source>
        <strain evidence="3">CHS0354</strain>
        <tissue evidence="3">Mantle</tissue>
    </source>
</reference>
<evidence type="ECO:0000313" key="3">
    <source>
        <dbReference type="EMBL" id="KAK3578772.1"/>
    </source>
</evidence>